<keyword evidence="3" id="KW-0808">Transferase</keyword>
<dbReference type="HOGENOM" id="CLU_032992_2_0_1"/>
<dbReference type="GO" id="GO:0016740">
    <property type="term" value="F:transferase activity"/>
    <property type="evidence" value="ECO:0007669"/>
    <property type="project" value="UniProtKB-KW"/>
</dbReference>
<dbReference type="Proteomes" id="UP000001294">
    <property type="component" value="Unassembled WGS sequence"/>
</dbReference>
<dbReference type="STRING" id="441960.B6QJD7"/>
<keyword evidence="5" id="KW-1185">Reference proteome</keyword>
<dbReference type="EMBL" id="DS995902">
    <property type="protein sequence ID" value="EEA22452.1"/>
    <property type="molecule type" value="Genomic_DNA"/>
</dbReference>
<comment type="similarity">
    <text evidence="1">Belongs to the glycosyltransferase 25 family.</text>
</comment>
<proteinExistence type="inferred from homology"/>
<dbReference type="InterPro" id="IPR050757">
    <property type="entry name" value="Collagen_mod_GT25"/>
</dbReference>
<evidence type="ECO:0000256" key="3">
    <source>
        <dbReference type="ARBA" id="ARBA00022679"/>
    </source>
</evidence>
<dbReference type="VEuPathDB" id="FungiDB:PMAA_090810"/>
<dbReference type="PANTHER" id="PTHR10730">
    <property type="entry name" value="PROCOLLAGEN-LYSINE,2-OXOGLUTARATE 5-DIOXYGENASE/GLYCOSYLTRANSFERASE 25 FAMILY MEMBER"/>
    <property type="match status" value="1"/>
</dbReference>
<keyword evidence="2" id="KW-0328">Glycosyltransferase</keyword>
<evidence type="ECO:0008006" key="6">
    <source>
        <dbReference type="Google" id="ProtNLM"/>
    </source>
</evidence>
<name>B6QJD7_TALMQ</name>
<dbReference type="AlphaFoldDB" id="B6QJD7"/>
<evidence type="ECO:0000313" key="4">
    <source>
        <dbReference type="EMBL" id="EEA22452.1"/>
    </source>
</evidence>
<gene>
    <name evidence="4" type="ORF">PMAA_090810</name>
</gene>
<dbReference type="PANTHER" id="PTHR10730:SF53">
    <property type="entry name" value="GLYCOSYLTRANSFERASE 25 FAMILY MEMBER"/>
    <property type="match status" value="1"/>
</dbReference>
<accession>B6QJD7</accession>
<protein>
    <recommendedName>
        <fullName evidence="6">LPS glycosyltransferase</fullName>
    </recommendedName>
</protein>
<evidence type="ECO:0000256" key="1">
    <source>
        <dbReference type="ARBA" id="ARBA00006721"/>
    </source>
</evidence>
<organism evidence="4 5">
    <name type="scientific">Talaromyces marneffei (strain ATCC 18224 / CBS 334.59 / QM 7333)</name>
    <name type="common">Penicillium marneffei</name>
    <dbReference type="NCBI Taxonomy" id="441960"/>
    <lineage>
        <taxon>Eukaryota</taxon>
        <taxon>Fungi</taxon>
        <taxon>Dikarya</taxon>
        <taxon>Ascomycota</taxon>
        <taxon>Pezizomycotina</taxon>
        <taxon>Eurotiomycetes</taxon>
        <taxon>Eurotiomycetidae</taxon>
        <taxon>Eurotiales</taxon>
        <taxon>Trichocomaceae</taxon>
        <taxon>Talaromyces</taxon>
        <taxon>Talaromyces sect. Talaromyces</taxon>
    </lineage>
</organism>
<dbReference type="PhylomeDB" id="B6QJD7"/>
<reference evidence="5" key="1">
    <citation type="journal article" date="2015" name="Genome Announc.">
        <title>Genome sequence of the AIDS-associated pathogen Penicillium marneffei (ATCC18224) and its near taxonomic relative Talaromyces stipitatus (ATCC10500).</title>
        <authorList>
            <person name="Nierman W.C."/>
            <person name="Fedorova-Abrams N.D."/>
            <person name="Andrianopoulos A."/>
        </authorList>
    </citation>
    <scope>NUCLEOTIDE SEQUENCE [LARGE SCALE GENOMIC DNA]</scope>
    <source>
        <strain evidence="5">ATCC 18224 / CBS 334.59 / QM 7333</strain>
    </source>
</reference>
<sequence length="236" mass="26333">MKGSTPNIGIGQTQCWLGHLNVLQEIVHRSFATALVFEDDVDWDVDIKYELALVSPLIRQVWSCDGGDDDKTLFGSCWDILWLGHCGDIIASDALSVWDYTSLPSGFYQENDDQLTPFPARTRMVHVSQGPICTYAYAVTNKSAAKLVQMVGDGVDETTSTQFRLWCQNGRLRCITVSPELFHHHKSKGQLSSNIALVEGWEMAEVPIETDFTKNIRYSSRCSSRAGRDASCEDST</sequence>
<evidence type="ECO:0000313" key="5">
    <source>
        <dbReference type="Proteomes" id="UP000001294"/>
    </source>
</evidence>
<evidence type="ECO:0000256" key="2">
    <source>
        <dbReference type="ARBA" id="ARBA00022676"/>
    </source>
</evidence>